<dbReference type="GO" id="GO:0060271">
    <property type="term" value="P:cilium assembly"/>
    <property type="evidence" value="ECO:0007669"/>
    <property type="project" value="InterPro"/>
</dbReference>
<dbReference type="PANTHER" id="PTHR33689">
    <property type="entry name" value="FAS-BINDING FACTOR 1"/>
    <property type="match status" value="1"/>
</dbReference>
<dbReference type="InterPro" id="IPR049390">
    <property type="entry name" value="FBF1_C"/>
</dbReference>
<evidence type="ECO:0000256" key="2">
    <source>
        <dbReference type="SAM" id="MobiDB-lite"/>
    </source>
</evidence>
<feature type="compositionally biased region" description="Acidic residues" evidence="2">
    <location>
        <begin position="175"/>
        <end position="190"/>
    </location>
</feature>
<dbReference type="AlphaFoldDB" id="A0AAW0UFD0"/>
<sequence>MSARFRQFQSGDRDVSDKLRSRRPCTATTTENEAHLDQLTYANRRMTDQKRPPAVHERPERSLSLTSLSPLLNRRTDLLIENPFLRYKKGESNATMSDVEFSGTDSDPVSDVNPEEMERLMADIDDIDNNLFKSNLKSTSKAGSSSSKAASPEKKGGKRQVTFREKPPPGKGDNNDDDDWDADDLLYSDDDAAKSPGKPQKKSQSPGKPSPPAKKDVDISKSKDDSADTSQKPKDKKKLMDELFGDDSPGKATSAEASESPGVAAPRRDKKKLMSELFGDDGDASKPSVSPGKATQRPVSGRTETSRRKKSTDDSMFDDDGGDLLGDIGDMQKRPSTSPKGGGSFLDSLLSKSPLDKPRGKKPSDFVLDDKYKNINKQEAPSSGGFQGYTPSASKSSSPRRRTPKPRKRGSRSAPQRKPFEVDDDDILGNVRSHRRGNKEISGDPSPNKRVSSAPGAQKESSRPGRKDDWLFGDSGEASEAVKKNIEESTVTASVEKPVAASQKSPGQDQDWLGSLLSSNKKSPVAAEQQQVQSSPADPGTASQASQLPATNPTPPTPATATLQPHSHLQQLPPIHLHHCMHQLKGMQNSPQVMLLMQQQQEAQAAVLAAQVKSQQEQLSSQMAQQLQQQQQMMAELLRTQQEAANKRYQEAVSTMGQFAMVPPAAPQGDTATATEQQKNIEVNLKEAETEAAKAKAELDLLRKQHTQEVALLEESHRRQLEVERGVWGRVEARLREERDSLLSDFQSKLSLLQEEKKSLSTSYQGQLVAVKEEWSQAVERTRELYTGMLDRVREEHSATLERVSHLKDLELKAAVAASGHAKEVEVVMTQLETNTSELTELTASINTRHDSALELTQRALKMKEKQLQDFEGQLAASRAEAENERGRLNTLIHRLENTLLQQGSEVEKERWRLAQERMKVEIERQAMMEERKHLQLSTETERMNLAKARENLLSEHRTLLQSVAQQKQELTNAQADLSRHQTLPYLSAAGTSFSKMTMLGRDAEASLASEEQRRLREKMTAVTLQQQRLKEEEARLNELNLQLEEERMKVNLEREGNAKESAMLEKTRRDGEAAREEIKTLRFEQQERLSQIAAQTRVLHTQQDKIDKEHLRLQQLREEVVHLAQAGVCAVCQRRGGAQLLLEPPAGGRRLPGDGGEGHAPSVSYLGELTNSVDRSPASVLARLAAAREQENKEREKRLLKISALESS</sequence>
<dbReference type="GO" id="GO:0005814">
    <property type="term" value="C:centriole"/>
    <property type="evidence" value="ECO:0007669"/>
    <property type="project" value="TreeGrafter"/>
</dbReference>
<evidence type="ECO:0000256" key="1">
    <source>
        <dbReference type="SAM" id="Coils"/>
    </source>
</evidence>
<feature type="compositionally biased region" description="Polar residues" evidence="2">
    <location>
        <begin position="516"/>
        <end position="548"/>
    </location>
</feature>
<dbReference type="InterPro" id="IPR033561">
    <property type="entry name" value="FBF1"/>
</dbReference>
<gene>
    <name evidence="4" type="ORF">O3P69_004111</name>
</gene>
<feature type="coiled-coil region" evidence="1">
    <location>
        <begin position="950"/>
        <end position="984"/>
    </location>
</feature>
<keyword evidence="1" id="KW-0175">Coiled coil</keyword>
<feature type="compositionally biased region" description="Basic and acidic residues" evidence="2">
    <location>
        <begin position="213"/>
        <end position="226"/>
    </location>
</feature>
<comment type="caution">
    <text evidence="4">The sequence shown here is derived from an EMBL/GenBank/DDBJ whole genome shotgun (WGS) entry which is preliminary data.</text>
</comment>
<feature type="coiled-coil region" evidence="1">
    <location>
        <begin position="671"/>
        <end position="705"/>
    </location>
</feature>
<dbReference type="EMBL" id="JARAKH010000012">
    <property type="protein sequence ID" value="KAK8398785.1"/>
    <property type="molecule type" value="Genomic_DNA"/>
</dbReference>
<dbReference type="GO" id="GO:0097539">
    <property type="term" value="C:ciliary transition fiber"/>
    <property type="evidence" value="ECO:0007669"/>
    <property type="project" value="InterPro"/>
</dbReference>
<dbReference type="GO" id="GO:0036064">
    <property type="term" value="C:ciliary basal body"/>
    <property type="evidence" value="ECO:0007669"/>
    <property type="project" value="TreeGrafter"/>
</dbReference>
<feature type="region of interest" description="Disordered" evidence="2">
    <location>
        <begin position="1"/>
        <end position="68"/>
    </location>
</feature>
<feature type="coiled-coil region" evidence="1">
    <location>
        <begin position="1013"/>
        <end position="1127"/>
    </location>
</feature>
<feature type="compositionally biased region" description="Basic and acidic residues" evidence="2">
    <location>
        <begin position="460"/>
        <end position="470"/>
    </location>
</feature>
<protein>
    <recommendedName>
        <fullName evidence="3">Fas-binding factor 1 C-terminal domain-containing protein</fullName>
    </recommendedName>
</protein>
<evidence type="ECO:0000313" key="5">
    <source>
        <dbReference type="Proteomes" id="UP001487740"/>
    </source>
</evidence>
<feature type="compositionally biased region" description="Basic residues" evidence="2">
    <location>
        <begin position="398"/>
        <end position="411"/>
    </location>
</feature>
<feature type="region of interest" description="Disordered" evidence="2">
    <location>
        <begin position="135"/>
        <end position="565"/>
    </location>
</feature>
<feature type="compositionally biased region" description="Basic and acidic residues" evidence="2">
    <location>
        <begin position="45"/>
        <end position="61"/>
    </location>
</feature>
<accession>A0AAW0UFD0</accession>
<organism evidence="4 5">
    <name type="scientific">Scylla paramamosain</name>
    <name type="common">Mud crab</name>
    <dbReference type="NCBI Taxonomy" id="85552"/>
    <lineage>
        <taxon>Eukaryota</taxon>
        <taxon>Metazoa</taxon>
        <taxon>Ecdysozoa</taxon>
        <taxon>Arthropoda</taxon>
        <taxon>Crustacea</taxon>
        <taxon>Multicrustacea</taxon>
        <taxon>Malacostraca</taxon>
        <taxon>Eumalacostraca</taxon>
        <taxon>Eucarida</taxon>
        <taxon>Decapoda</taxon>
        <taxon>Pleocyemata</taxon>
        <taxon>Brachyura</taxon>
        <taxon>Eubrachyura</taxon>
        <taxon>Portunoidea</taxon>
        <taxon>Portunidae</taxon>
        <taxon>Portuninae</taxon>
        <taxon>Scylla</taxon>
    </lineage>
</organism>
<dbReference type="Pfam" id="PF21007">
    <property type="entry name" value="FBF1"/>
    <property type="match status" value="1"/>
</dbReference>
<proteinExistence type="predicted"/>
<dbReference type="GO" id="GO:0090162">
    <property type="term" value="P:establishment of epithelial cell polarity"/>
    <property type="evidence" value="ECO:0007669"/>
    <property type="project" value="InterPro"/>
</dbReference>
<evidence type="ECO:0000313" key="4">
    <source>
        <dbReference type="EMBL" id="KAK8398785.1"/>
    </source>
</evidence>
<feature type="domain" description="Fas-binding factor 1 C-terminal" evidence="3">
    <location>
        <begin position="689"/>
        <end position="1127"/>
    </location>
</feature>
<feature type="coiled-coil region" evidence="1">
    <location>
        <begin position="598"/>
        <end position="647"/>
    </location>
</feature>
<feature type="compositionally biased region" description="Low complexity" evidence="2">
    <location>
        <begin position="137"/>
        <end position="150"/>
    </location>
</feature>
<feature type="coiled-coil region" evidence="1">
    <location>
        <begin position="854"/>
        <end position="899"/>
    </location>
</feature>
<keyword evidence="5" id="KW-1185">Reference proteome</keyword>
<evidence type="ECO:0000259" key="3">
    <source>
        <dbReference type="Pfam" id="PF21007"/>
    </source>
</evidence>
<reference evidence="4 5" key="1">
    <citation type="submission" date="2023-03" db="EMBL/GenBank/DDBJ databases">
        <title>High-quality genome of Scylla paramamosain provides insights in environmental adaptation.</title>
        <authorList>
            <person name="Zhang L."/>
        </authorList>
    </citation>
    <scope>NUCLEOTIDE SEQUENCE [LARGE SCALE GENOMIC DNA]</scope>
    <source>
        <strain evidence="4">LZ_2023a</strain>
        <tissue evidence="4">Muscle</tissue>
    </source>
</reference>
<dbReference type="PANTHER" id="PTHR33689:SF1">
    <property type="entry name" value="FAS-BINDING FACTOR 1"/>
    <property type="match status" value="1"/>
</dbReference>
<name>A0AAW0UFD0_SCYPA</name>
<dbReference type="Proteomes" id="UP001487740">
    <property type="component" value="Unassembled WGS sequence"/>
</dbReference>
<feature type="compositionally biased region" description="Low complexity" evidence="2">
    <location>
        <begin position="194"/>
        <end position="207"/>
    </location>
</feature>
<feature type="compositionally biased region" description="Basic and acidic residues" evidence="2">
    <location>
        <begin position="354"/>
        <end position="373"/>
    </location>
</feature>